<dbReference type="InterPro" id="IPR011331">
    <property type="entry name" value="Ribosomal_eL37/eL43"/>
</dbReference>
<evidence type="ECO:0000256" key="1">
    <source>
        <dbReference type="ARBA" id="ARBA00009805"/>
    </source>
</evidence>
<evidence type="ECO:0000256" key="4">
    <source>
        <dbReference type="ARBA" id="ARBA00022771"/>
    </source>
</evidence>
<comment type="similarity">
    <text evidence="1">Belongs to the eukaryotic ribosomal protein eL37 family.</text>
</comment>
<dbReference type="InterPro" id="IPR011332">
    <property type="entry name" value="Ribosomal_zn-bd"/>
</dbReference>
<feature type="compositionally biased region" description="Basic and acidic residues" evidence="9">
    <location>
        <begin position="163"/>
        <end position="173"/>
    </location>
</feature>
<reference evidence="10" key="1">
    <citation type="submission" date="2021-03" db="EMBL/GenBank/DDBJ databases">
        <title>Evolutionary innovations through gain and loss of genes in the ectomycorrhizal Boletales.</title>
        <authorList>
            <person name="Wu G."/>
            <person name="Miyauchi S."/>
            <person name="Morin E."/>
            <person name="Yang Z.-L."/>
            <person name="Xu J."/>
            <person name="Martin F.M."/>
        </authorList>
    </citation>
    <scope>NUCLEOTIDE SEQUENCE</scope>
    <source>
        <strain evidence="10">BR01</strain>
    </source>
</reference>
<keyword evidence="8" id="KW-0687">Ribonucleoprotein</keyword>
<dbReference type="PANTHER" id="PTHR10768:SF0">
    <property type="entry name" value="RIBOSOMAL PROTEIN L37"/>
    <property type="match status" value="1"/>
</dbReference>
<feature type="region of interest" description="Disordered" evidence="9">
    <location>
        <begin position="247"/>
        <end position="306"/>
    </location>
</feature>
<dbReference type="GO" id="GO:0006412">
    <property type="term" value="P:translation"/>
    <property type="evidence" value="ECO:0007669"/>
    <property type="project" value="InterPro"/>
</dbReference>
<dbReference type="EMBL" id="JAGFBS010000017">
    <property type="protein sequence ID" value="KAG6374631.1"/>
    <property type="molecule type" value="Genomic_DNA"/>
</dbReference>
<feature type="compositionally biased region" description="Pro residues" evidence="9">
    <location>
        <begin position="60"/>
        <end position="96"/>
    </location>
</feature>
<dbReference type="Proteomes" id="UP000683000">
    <property type="component" value="Unassembled WGS sequence"/>
</dbReference>
<dbReference type="PANTHER" id="PTHR10768">
    <property type="entry name" value="60S RIBOSOMAL PROTEIN L37"/>
    <property type="match status" value="1"/>
</dbReference>
<evidence type="ECO:0000313" key="10">
    <source>
        <dbReference type="EMBL" id="KAG6374631.1"/>
    </source>
</evidence>
<evidence type="ECO:0000256" key="8">
    <source>
        <dbReference type="ARBA" id="ARBA00023274"/>
    </source>
</evidence>
<proteinExistence type="inferred from homology"/>
<dbReference type="GO" id="GO:0003735">
    <property type="term" value="F:structural constituent of ribosome"/>
    <property type="evidence" value="ECO:0007669"/>
    <property type="project" value="InterPro"/>
</dbReference>
<feature type="region of interest" description="Disordered" evidence="9">
    <location>
        <begin position="465"/>
        <end position="486"/>
    </location>
</feature>
<evidence type="ECO:0000256" key="6">
    <source>
        <dbReference type="ARBA" id="ARBA00022884"/>
    </source>
</evidence>
<dbReference type="InterPro" id="IPR001569">
    <property type="entry name" value="Ribosomal_eL37"/>
</dbReference>
<dbReference type="GO" id="GO:0022625">
    <property type="term" value="C:cytosolic large ribosomal subunit"/>
    <property type="evidence" value="ECO:0007669"/>
    <property type="project" value="TreeGrafter"/>
</dbReference>
<name>A0A8I3A993_9AGAM</name>
<protein>
    <recommendedName>
        <fullName evidence="12">60S ribosomal protein L37</fullName>
    </recommendedName>
</protein>
<keyword evidence="5" id="KW-0862">Zinc</keyword>
<dbReference type="Gene3D" id="2.20.25.30">
    <property type="match status" value="1"/>
</dbReference>
<keyword evidence="7" id="KW-0689">Ribosomal protein</keyword>
<evidence type="ECO:0008006" key="12">
    <source>
        <dbReference type="Google" id="ProtNLM"/>
    </source>
</evidence>
<evidence type="ECO:0000256" key="5">
    <source>
        <dbReference type="ARBA" id="ARBA00022833"/>
    </source>
</evidence>
<dbReference type="OrthoDB" id="2684578at2759"/>
<comment type="caution">
    <text evidence="10">The sequence shown here is derived from an EMBL/GenBank/DDBJ whole genome shotgun (WGS) entry which is preliminary data.</text>
</comment>
<feature type="compositionally biased region" description="Polar residues" evidence="9">
    <location>
        <begin position="465"/>
        <end position="478"/>
    </location>
</feature>
<evidence type="ECO:0000313" key="11">
    <source>
        <dbReference type="Proteomes" id="UP000683000"/>
    </source>
</evidence>
<organism evidence="10 11">
    <name type="scientific">Boletus reticuloceps</name>
    <dbReference type="NCBI Taxonomy" id="495285"/>
    <lineage>
        <taxon>Eukaryota</taxon>
        <taxon>Fungi</taxon>
        <taxon>Dikarya</taxon>
        <taxon>Basidiomycota</taxon>
        <taxon>Agaricomycotina</taxon>
        <taxon>Agaricomycetes</taxon>
        <taxon>Agaricomycetidae</taxon>
        <taxon>Boletales</taxon>
        <taxon>Boletineae</taxon>
        <taxon>Boletaceae</taxon>
        <taxon>Boletoideae</taxon>
        <taxon>Boletus</taxon>
    </lineage>
</organism>
<sequence>MASRYMDYPSPRGVHVPETYYSNDPDDPYRRPSSRRNRYSRSVHQTPRFKDVTWISSPDPLSPQTPYAPPSPWAPPVSQAPPSPAHRPPSVFPSPAPTVGERMDLDELAKVILERPKEALGLPPSSVFSHPQTELLREPDNRDAGATTERAERVRGPNTARVGDGDRTEEQRGPTRYTSPYVRPAKIGATPSVIPGSLRASPVLVYSPVPVRSLDTAPPIRVVSPSIPPSPRPNSVRSILSARLATPGPVPRALSVNASDPGGSTEEGSQTLHEPVFPNPALPPGGAIPVVRSDEDKSPIAPVGSGGGGILFQPPLVDPSFPNGSLASTVARIRGFVANLDSLPWVSGEQIADEYVPEKNWRSQMRKKVRQGAEPSWYNPRPEVAERPAYWSEWDMWAKQSTAALWDGTVGVGRGEVGPAGWAGVGAHGTLGPGPDPAPWGAVYPHGVNYPKHVHECQLFPRSEPQQTASLTVPTTPRSSRKRRHDKRFVSPVVPGPLTRRSLLFYARAVIRYIVLWVRLCRSRRFWNDRSSSLALSTLAYDLDSKRHTKTHTLCRRCGNRAFHRQHKTCAQCGYPSAKLRSYEWGLKAKRRKTTGTGRMRYLKYVSRRFKNGFRENTVAKKRVRKPTEV</sequence>
<gene>
    <name evidence="10" type="ORF">JVT61DRAFT_3995</name>
</gene>
<feature type="region of interest" description="Disordered" evidence="9">
    <location>
        <begin position="119"/>
        <end position="182"/>
    </location>
</feature>
<keyword evidence="11" id="KW-1185">Reference proteome</keyword>
<dbReference type="GO" id="GO:0019843">
    <property type="term" value="F:rRNA binding"/>
    <property type="evidence" value="ECO:0007669"/>
    <property type="project" value="UniProtKB-KW"/>
</dbReference>
<dbReference type="GO" id="GO:0008270">
    <property type="term" value="F:zinc ion binding"/>
    <property type="evidence" value="ECO:0007669"/>
    <property type="project" value="UniProtKB-KW"/>
</dbReference>
<keyword evidence="3" id="KW-0699">rRNA-binding</keyword>
<feature type="region of interest" description="Disordered" evidence="9">
    <location>
        <begin position="1"/>
        <end position="101"/>
    </location>
</feature>
<keyword evidence="6" id="KW-0694">RNA-binding</keyword>
<dbReference type="AlphaFoldDB" id="A0A8I3A993"/>
<accession>A0A8I3A993</accession>
<dbReference type="Pfam" id="PF01907">
    <property type="entry name" value="Ribosomal_L37e"/>
    <property type="match status" value="1"/>
</dbReference>
<feature type="compositionally biased region" description="Basic residues" evidence="9">
    <location>
        <begin position="32"/>
        <end position="41"/>
    </location>
</feature>
<dbReference type="FunFam" id="2.20.25.30:FF:000001">
    <property type="entry name" value="Ribosomal protein L37"/>
    <property type="match status" value="1"/>
</dbReference>
<evidence type="ECO:0000256" key="2">
    <source>
        <dbReference type="ARBA" id="ARBA00022723"/>
    </source>
</evidence>
<evidence type="ECO:0000256" key="3">
    <source>
        <dbReference type="ARBA" id="ARBA00022730"/>
    </source>
</evidence>
<keyword evidence="4" id="KW-0863">Zinc-finger</keyword>
<keyword evidence="2" id="KW-0479">Metal-binding</keyword>
<feature type="compositionally biased region" description="Basic and acidic residues" evidence="9">
    <location>
        <begin position="135"/>
        <end position="155"/>
    </location>
</feature>
<evidence type="ECO:0000256" key="7">
    <source>
        <dbReference type="ARBA" id="ARBA00022980"/>
    </source>
</evidence>
<evidence type="ECO:0000256" key="9">
    <source>
        <dbReference type="SAM" id="MobiDB-lite"/>
    </source>
</evidence>
<dbReference type="SUPFAM" id="SSF57829">
    <property type="entry name" value="Zn-binding ribosomal proteins"/>
    <property type="match status" value="1"/>
</dbReference>